<evidence type="ECO:0008006" key="4">
    <source>
        <dbReference type="Google" id="ProtNLM"/>
    </source>
</evidence>
<comment type="caution">
    <text evidence="2">The sequence shown here is derived from an EMBL/GenBank/DDBJ whole genome shotgun (WGS) entry which is preliminary data.</text>
</comment>
<dbReference type="EMBL" id="JBBHLI010000001">
    <property type="protein sequence ID" value="MEK9500000.1"/>
    <property type="molecule type" value="Genomic_DNA"/>
</dbReference>
<accession>A0ABU9E8Q6</accession>
<proteinExistence type="predicted"/>
<dbReference type="Proteomes" id="UP001484239">
    <property type="component" value="Unassembled WGS sequence"/>
</dbReference>
<reference evidence="2 3" key="1">
    <citation type="submission" date="2024-02" db="EMBL/GenBank/DDBJ databases">
        <title>A novel Gemmatimonadota bacterium.</title>
        <authorList>
            <person name="Du Z.-J."/>
            <person name="Ye Y.-Q."/>
        </authorList>
    </citation>
    <scope>NUCLEOTIDE SEQUENCE [LARGE SCALE GENOMIC DNA]</scope>
    <source>
        <strain evidence="2 3">DH-20</strain>
    </source>
</reference>
<evidence type="ECO:0000313" key="2">
    <source>
        <dbReference type="EMBL" id="MEK9500000.1"/>
    </source>
</evidence>
<name>A0ABU9E8Q6_9BACT</name>
<keyword evidence="1" id="KW-0175">Coiled coil</keyword>
<feature type="coiled-coil region" evidence="1">
    <location>
        <begin position="33"/>
        <end position="67"/>
    </location>
</feature>
<evidence type="ECO:0000256" key="1">
    <source>
        <dbReference type="SAM" id="Coils"/>
    </source>
</evidence>
<keyword evidence="3" id="KW-1185">Reference proteome</keyword>
<dbReference type="RefSeq" id="WP_405277799.1">
    <property type="nucleotide sequence ID" value="NZ_JBBHLI010000001.1"/>
</dbReference>
<evidence type="ECO:0000313" key="3">
    <source>
        <dbReference type="Proteomes" id="UP001484239"/>
    </source>
</evidence>
<feature type="coiled-coil region" evidence="1">
    <location>
        <begin position="108"/>
        <end position="142"/>
    </location>
</feature>
<sequence length="215" mass="24424">MFEDLRRAFREALDNFQQELNRDRIPGSVDRLLAGMVDEVTEAKTRLAELEAQIERTRAESAKEGEELATCLRRAALARQIDDEETARLAEEYGEKHRHRKEVLDQKADALTREAELRRSEVEEMLERVKEARTRRDALAAQAGRTEARATLDESDDLFAELDRMAEKIGDSDARAEAARAVDDLSIDLDAPVRRPDVDYDAALAELKRRMGSQG</sequence>
<protein>
    <recommendedName>
        <fullName evidence="4">PspA/IM30 family protein</fullName>
    </recommendedName>
</protein>
<gene>
    <name evidence="2" type="ORF">WI372_03250</name>
</gene>
<organism evidence="2 3">
    <name type="scientific">Gaopeijia maritima</name>
    <dbReference type="NCBI Taxonomy" id="3119007"/>
    <lineage>
        <taxon>Bacteria</taxon>
        <taxon>Pseudomonadati</taxon>
        <taxon>Gemmatimonadota</taxon>
        <taxon>Longimicrobiia</taxon>
        <taxon>Gaopeijiales</taxon>
        <taxon>Gaopeijiaceae</taxon>
        <taxon>Gaopeijia</taxon>
    </lineage>
</organism>